<gene>
    <name evidence="1" type="ORF">BN2476_670063</name>
</gene>
<organism evidence="1 2">
    <name type="scientific">Paraburkholderia piptadeniae</name>
    <dbReference type="NCBI Taxonomy" id="1701573"/>
    <lineage>
        <taxon>Bacteria</taxon>
        <taxon>Pseudomonadati</taxon>
        <taxon>Pseudomonadota</taxon>
        <taxon>Betaproteobacteria</taxon>
        <taxon>Burkholderiales</taxon>
        <taxon>Burkholderiaceae</taxon>
        <taxon>Paraburkholderia</taxon>
    </lineage>
</organism>
<reference evidence="1" key="1">
    <citation type="submission" date="2016-12" db="EMBL/GenBank/DDBJ databases">
        <authorList>
            <person name="Moulin L."/>
        </authorList>
    </citation>
    <scope>NUCLEOTIDE SEQUENCE [LARGE SCALE GENOMIC DNA]</scope>
    <source>
        <strain evidence="1">STM 7183</strain>
    </source>
</reference>
<protein>
    <submittedName>
        <fullName evidence="1">Uncharacterized protein</fullName>
    </submittedName>
</protein>
<comment type="caution">
    <text evidence="1">The sequence shown here is derived from an EMBL/GenBank/DDBJ whole genome shotgun (WGS) entry which is preliminary data.</text>
</comment>
<dbReference type="Proteomes" id="UP000195569">
    <property type="component" value="Unassembled WGS sequence"/>
</dbReference>
<proteinExistence type="predicted"/>
<sequence>MSQTRSALKTTNRYLMPFDQSEQRKVYRVLVIVRNIIRKNKATAWICRIGEAFCAMCFLVRGSLPNDLECDPVDKNRAI</sequence>
<dbReference type="AlphaFoldDB" id="A0A1N7SNQ9"/>
<accession>A0A1N7SNQ9</accession>
<name>A0A1N7SNQ9_9BURK</name>
<keyword evidence="2" id="KW-1185">Reference proteome</keyword>
<dbReference type="EMBL" id="CYGY02000067">
    <property type="protein sequence ID" value="SIT49014.1"/>
    <property type="molecule type" value="Genomic_DNA"/>
</dbReference>
<evidence type="ECO:0000313" key="1">
    <source>
        <dbReference type="EMBL" id="SIT49014.1"/>
    </source>
</evidence>
<evidence type="ECO:0000313" key="2">
    <source>
        <dbReference type="Proteomes" id="UP000195569"/>
    </source>
</evidence>